<dbReference type="GO" id="GO:0006629">
    <property type="term" value="P:lipid metabolic process"/>
    <property type="evidence" value="ECO:0007669"/>
    <property type="project" value="UniProtKB-KW"/>
</dbReference>
<name>A0A8J7QFF6_9BACT</name>
<sequence length="362" mass="41089">MATPFPLTIKAGPAARRLIEQEGFHPDLVSAMPAAAGGPKWLVLNRLDRAIFGDWFQKRGRRPLHLIGSSIGAWRFAMLMNGDASASLDRFEETYVNVRLRPYADAAKVTEATQTTLDQLLDDDAVQRILNHPTMRLHIVTARARGFNALEPKLLQGIGMMQAFVANAMHRNLVQLHFQRVVFHDTRSQHPFYRSGFRRPVNVALTAANLKPALMATASIPMVLQGVRDIPGAPDGTYRDGGICDYHFDIPTPGIREGLILFPHYQPTITPGWFDKSLRHRTRHQYSDRTLLISPSPEFVASLPFGKIPDRNDFIHFRVRHHDRINYWRQVLEATDRLHDAFLEMVEKETLLEHLQPFEAGA</sequence>
<organism evidence="3 4">
    <name type="scientific">Acanthopleuribacter pedis</name>
    <dbReference type="NCBI Taxonomy" id="442870"/>
    <lineage>
        <taxon>Bacteria</taxon>
        <taxon>Pseudomonadati</taxon>
        <taxon>Acidobacteriota</taxon>
        <taxon>Holophagae</taxon>
        <taxon>Acanthopleuribacterales</taxon>
        <taxon>Acanthopleuribacteraceae</taxon>
        <taxon>Acanthopleuribacter</taxon>
    </lineage>
</organism>
<keyword evidence="1" id="KW-0443">Lipid metabolism</keyword>
<proteinExistence type="predicted"/>
<accession>A0A8J7QFF6</accession>
<dbReference type="RefSeq" id="WP_207863502.1">
    <property type="nucleotide sequence ID" value="NZ_JAFREP010000058.1"/>
</dbReference>
<evidence type="ECO:0000313" key="4">
    <source>
        <dbReference type="Proteomes" id="UP000664417"/>
    </source>
</evidence>
<dbReference type="EMBL" id="JAFREP010000058">
    <property type="protein sequence ID" value="MBO1323349.1"/>
    <property type="molecule type" value="Genomic_DNA"/>
</dbReference>
<dbReference type="InterPro" id="IPR002641">
    <property type="entry name" value="PNPLA_dom"/>
</dbReference>
<reference evidence="3" key="1">
    <citation type="submission" date="2021-03" db="EMBL/GenBank/DDBJ databases">
        <authorList>
            <person name="Wang G."/>
        </authorList>
    </citation>
    <scope>NUCLEOTIDE SEQUENCE</scope>
    <source>
        <strain evidence="3">KCTC 12899</strain>
    </source>
</reference>
<dbReference type="Proteomes" id="UP000664417">
    <property type="component" value="Unassembled WGS sequence"/>
</dbReference>
<gene>
    <name evidence="3" type="ORF">J3U88_33090</name>
</gene>
<keyword evidence="4" id="KW-1185">Reference proteome</keyword>
<dbReference type="AlphaFoldDB" id="A0A8J7QFF6"/>
<feature type="domain" description="PNPLA" evidence="2">
    <location>
        <begin position="57"/>
        <end position="245"/>
    </location>
</feature>
<comment type="caution">
    <text evidence="3">The sequence shown here is derived from an EMBL/GenBank/DDBJ whole genome shotgun (WGS) entry which is preliminary data.</text>
</comment>
<evidence type="ECO:0000259" key="2">
    <source>
        <dbReference type="Pfam" id="PF01734"/>
    </source>
</evidence>
<dbReference type="Pfam" id="PF01734">
    <property type="entry name" value="Patatin"/>
    <property type="match status" value="1"/>
</dbReference>
<evidence type="ECO:0000256" key="1">
    <source>
        <dbReference type="ARBA" id="ARBA00023098"/>
    </source>
</evidence>
<dbReference type="InterPro" id="IPR016035">
    <property type="entry name" value="Acyl_Trfase/lysoPLipase"/>
</dbReference>
<protein>
    <recommendedName>
        <fullName evidence="2">PNPLA domain-containing protein</fullName>
    </recommendedName>
</protein>
<evidence type="ECO:0000313" key="3">
    <source>
        <dbReference type="EMBL" id="MBO1323349.1"/>
    </source>
</evidence>
<dbReference type="SUPFAM" id="SSF52151">
    <property type="entry name" value="FabD/lysophospholipase-like"/>
    <property type="match status" value="1"/>
</dbReference>